<reference evidence="1" key="1">
    <citation type="journal article" date="2020" name="mSystems">
        <title>Genome- and Community-Level Interaction Insights into Carbon Utilization and Element Cycling Functions of Hydrothermarchaeota in Hydrothermal Sediment.</title>
        <authorList>
            <person name="Zhou Z."/>
            <person name="Liu Y."/>
            <person name="Xu W."/>
            <person name="Pan J."/>
            <person name="Luo Z.H."/>
            <person name="Li M."/>
        </authorList>
    </citation>
    <scope>NUCLEOTIDE SEQUENCE [LARGE SCALE GENOMIC DNA]</scope>
    <source>
        <strain evidence="1">SpSt-361</strain>
    </source>
</reference>
<comment type="caution">
    <text evidence="1">The sequence shown here is derived from an EMBL/GenBank/DDBJ whole genome shotgun (WGS) entry which is preliminary data.</text>
</comment>
<sequence length="77" mass="8545">MSPSSDPRLIKAQLDSIQSAIGDLRRDADGAIPEIEDPQVRRALVSLSSAVDLMNTLVVIALESYRRELEERIDPQI</sequence>
<organism evidence="1">
    <name type="scientific">candidate division WWE3 bacterium</name>
    <dbReference type="NCBI Taxonomy" id="2053526"/>
    <lineage>
        <taxon>Bacteria</taxon>
        <taxon>Katanobacteria</taxon>
    </lineage>
</organism>
<accession>A0A831Z2S6</accession>
<dbReference type="AlphaFoldDB" id="A0A831Z2S6"/>
<gene>
    <name evidence="1" type="ORF">ENR01_02140</name>
</gene>
<dbReference type="EMBL" id="DSPJ01000060">
    <property type="protein sequence ID" value="HEX61934.1"/>
    <property type="molecule type" value="Genomic_DNA"/>
</dbReference>
<proteinExistence type="predicted"/>
<protein>
    <submittedName>
        <fullName evidence="1">Uncharacterized protein</fullName>
    </submittedName>
</protein>
<name>A0A831Z2S6_UNCKA</name>
<evidence type="ECO:0000313" key="1">
    <source>
        <dbReference type="EMBL" id="HEX61934.1"/>
    </source>
</evidence>